<keyword evidence="2" id="KW-0812">Transmembrane</keyword>
<name>A0A6B1G894_9CHLR</name>
<keyword evidence="2" id="KW-1133">Transmembrane helix</keyword>
<gene>
    <name evidence="3" type="ORF">F4148_11395</name>
</gene>
<dbReference type="EMBL" id="VYDA01000412">
    <property type="protein sequence ID" value="MYH62324.1"/>
    <property type="molecule type" value="Genomic_DNA"/>
</dbReference>
<proteinExistence type="predicted"/>
<evidence type="ECO:0000313" key="3">
    <source>
        <dbReference type="EMBL" id="MYH62324.1"/>
    </source>
</evidence>
<feature type="region of interest" description="Disordered" evidence="1">
    <location>
        <begin position="423"/>
        <end position="468"/>
    </location>
</feature>
<feature type="compositionally biased region" description="Low complexity" evidence="1">
    <location>
        <begin position="217"/>
        <end position="227"/>
    </location>
</feature>
<feature type="compositionally biased region" description="Low complexity" evidence="1">
    <location>
        <begin position="436"/>
        <end position="448"/>
    </location>
</feature>
<protein>
    <recommendedName>
        <fullName evidence="4">MAM domain-containing protein</fullName>
    </recommendedName>
</protein>
<evidence type="ECO:0000256" key="2">
    <source>
        <dbReference type="SAM" id="Phobius"/>
    </source>
</evidence>
<sequence length="544" mass="56939">MSKVWGARGAVSLCTLMAVVLVLWQGTATTRAQGPPPAPGDSEVGAAHLSPDGCSELIINGGFEATDLQWGLAGTALPPSYSTARAYAGERSLRLGIVDSANLEASDNLYQDIALPDSAQHFTLSFHFWASHEDTPGSDMQLLNIYEATTGIRLAQPWARLSNEQSWQFELIDLTHFRGRTLRIEFGVHNDGGGGRTALYLDEVSLLACEPDATPFVTPPATAAPQPSGTPPAATPQPVTTPVPGGCVASDSLTNGDFESVLDGSSNWAVGESPVPPVLANQPSGGALSLRLGNPPGSGTQNIQSYSSVRQLIQLPAGASSASLSWLHLSRSQEPATLSPALASDRQELILLTSSLATEAILYRNRAENAAWETMTVDLTPYLDGSYYLYFNVFNDGNGLRTWMFLDDVQLLVCYGSAAAPSAGGASNTQPPASPSPEATSSPTEESTGAQTPAADGTPEADASATPAAAARGTMIAVGVSTPSSIIQRSSPSSTPAQVAEVTVWQRFVRISQTAQGQTFVFLLLIVLVAIGYLRFRGSGGPPP</sequence>
<keyword evidence="2" id="KW-0472">Membrane</keyword>
<dbReference type="AlphaFoldDB" id="A0A6B1G894"/>
<feature type="region of interest" description="Disordered" evidence="1">
    <location>
        <begin position="217"/>
        <end position="239"/>
    </location>
</feature>
<reference evidence="3" key="1">
    <citation type="submission" date="2019-09" db="EMBL/GenBank/DDBJ databases">
        <title>Characterisation of the sponge microbiome using genome-centric metagenomics.</title>
        <authorList>
            <person name="Engelberts J.P."/>
            <person name="Robbins S.J."/>
            <person name="De Goeij J.M."/>
            <person name="Aranda M."/>
            <person name="Bell S.C."/>
            <person name="Webster N.S."/>
        </authorList>
    </citation>
    <scope>NUCLEOTIDE SEQUENCE</scope>
    <source>
        <strain evidence="3">SB0675_bin_29</strain>
    </source>
</reference>
<accession>A0A6B1G894</accession>
<feature type="transmembrane region" description="Helical" evidence="2">
    <location>
        <begin position="519"/>
        <end position="536"/>
    </location>
</feature>
<organism evidence="3">
    <name type="scientific">Caldilineaceae bacterium SB0675_bin_29</name>
    <dbReference type="NCBI Taxonomy" id="2605266"/>
    <lineage>
        <taxon>Bacteria</taxon>
        <taxon>Bacillati</taxon>
        <taxon>Chloroflexota</taxon>
        <taxon>Caldilineae</taxon>
        <taxon>Caldilineales</taxon>
        <taxon>Caldilineaceae</taxon>
    </lineage>
</organism>
<dbReference type="Gene3D" id="2.60.120.260">
    <property type="entry name" value="Galactose-binding domain-like"/>
    <property type="match status" value="2"/>
</dbReference>
<feature type="compositionally biased region" description="Pro residues" evidence="1">
    <location>
        <begin position="228"/>
        <end position="239"/>
    </location>
</feature>
<evidence type="ECO:0008006" key="4">
    <source>
        <dbReference type="Google" id="ProtNLM"/>
    </source>
</evidence>
<evidence type="ECO:0000256" key="1">
    <source>
        <dbReference type="SAM" id="MobiDB-lite"/>
    </source>
</evidence>
<comment type="caution">
    <text evidence="3">The sequence shown here is derived from an EMBL/GenBank/DDBJ whole genome shotgun (WGS) entry which is preliminary data.</text>
</comment>